<evidence type="ECO:0000256" key="1">
    <source>
        <dbReference type="ARBA" id="ARBA00023015"/>
    </source>
</evidence>
<evidence type="ECO:0000256" key="2">
    <source>
        <dbReference type="ARBA" id="ARBA00023125"/>
    </source>
</evidence>
<dbReference type="AlphaFoldDB" id="A0A7W0HUH3"/>
<dbReference type="Pfam" id="PF12625">
    <property type="entry name" value="Arabinose_bd"/>
    <property type="match status" value="1"/>
</dbReference>
<evidence type="ECO:0000256" key="3">
    <source>
        <dbReference type="ARBA" id="ARBA00023163"/>
    </source>
</evidence>
<keyword evidence="1" id="KW-0805">Transcription regulation</keyword>
<dbReference type="Pfam" id="PF12833">
    <property type="entry name" value="HTH_18"/>
    <property type="match status" value="1"/>
</dbReference>
<name>A0A7W0HUH3_9ACTN</name>
<feature type="domain" description="HTH araC/xylS-type" evidence="5">
    <location>
        <begin position="234"/>
        <end position="330"/>
    </location>
</feature>
<evidence type="ECO:0000256" key="4">
    <source>
        <dbReference type="SAM" id="MobiDB-lite"/>
    </source>
</evidence>
<feature type="region of interest" description="Disordered" evidence="4">
    <location>
        <begin position="320"/>
        <end position="339"/>
    </location>
</feature>
<dbReference type="GO" id="GO:0005829">
    <property type="term" value="C:cytosol"/>
    <property type="evidence" value="ECO:0007669"/>
    <property type="project" value="TreeGrafter"/>
</dbReference>
<accession>A0A7W0HUH3</accession>
<dbReference type="RefSeq" id="WP_181614882.1">
    <property type="nucleotide sequence ID" value="NZ_BAABAM010000007.1"/>
</dbReference>
<evidence type="ECO:0000313" key="6">
    <source>
        <dbReference type="EMBL" id="MBA2896168.1"/>
    </source>
</evidence>
<dbReference type="Gene3D" id="1.10.10.60">
    <property type="entry name" value="Homeodomain-like"/>
    <property type="match status" value="1"/>
</dbReference>
<dbReference type="GO" id="GO:0000976">
    <property type="term" value="F:transcription cis-regulatory region binding"/>
    <property type="evidence" value="ECO:0007669"/>
    <property type="project" value="TreeGrafter"/>
</dbReference>
<dbReference type="PANTHER" id="PTHR47894">
    <property type="entry name" value="HTH-TYPE TRANSCRIPTIONAL REGULATOR GADX"/>
    <property type="match status" value="1"/>
</dbReference>
<dbReference type="PROSITE" id="PS01124">
    <property type="entry name" value="HTH_ARAC_FAMILY_2"/>
    <property type="match status" value="1"/>
</dbReference>
<dbReference type="GO" id="GO:0003700">
    <property type="term" value="F:DNA-binding transcription factor activity"/>
    <property type="evidence" value="ECO:0007669"/>
    <property type="project" value="InterPro"/>
</dbReference>
<sequence>MPDDRRATTSLLIMARLGEEYGVPRERLLATAGLDEQSARRPGAEITGEQELQALRALAAAVPGETQLGLAAGLRYHLGTHGVWGWAIATSPTLRRAITFGPDHLGLTFGFCAVSVEPGRAALVFDASLLPEDVRELVLWRDMVATAAFGWELLVSSSPVERIELALPRGPYAEHVSEVLGVPVSWEAEANRIVYHEHLADLPLPQADAAMHAIAAQRCMELSARRHRRPGGRADVRELLLKDPADMPTIVRAAAALHTSARSLRRRLEEEGTSYRALVTEVRRGLAEQYLGCGMTVEATARRLGYSETAAFTHAFTKWSGSPPSQWARSGNMPEYPGS</sequence>
<feature type="compositionally biased region" description="Polar residues" evidence="4">
    <location>
        <begin position="320"/>
        <end position="329"/>
    </location>
</feature>
<dbReference type="Proteomes" id="UP000530928">
    <property type="component" value="Unassembled WGS sequence"/>
</dbReference>
<dbReference type="EMBL" id="JACDUR010000008">
    <property type="protein sequence ID" value="MBA2896168.1"/>
    <property type="molecule type" value="Genomic_DNA"/>
</dbReference>
<organism evidence="6 7">
    <name type="scientific">Nonomuraea soli</name>
    <dbReference type="NCBI Taxonomy" id="1032476"/>
    <lineage>
        <taxon>Bacteria</taxon>
        <taxon>Bacillati</taxon>
        <taxon>Actinomycetota</taxon>
        <taxon>Actinomycetes</taxon>
        <taxon>Streptosporangiales</taxon>
        <taxon>Streptosporangiaceae</taxon>
        <taxon>Nonomuraea</taxon>
    </lineage>
</organism>
<dbReference type="PANTHER" id="PTHR47894:SF1">
    <property type="entry name" value="HTH-TYPE TRANSCRIPTIONAL REGULATOR VQSM"/>
    <property type="match status" value="1"/>
</dbReference>
<keyword evidence="3" id="KW-0804">Transcription</keyword>
<comment type="caution">
    <text evidence="6">The sequence shown here is derived from an EMBL/GenBank/DDBJ whole genome shotgun (WGS) entry which is preliminary data.</text>
</comment>
<evidence type="ECO:0000259" key="5">
    <source>
        <dbReference type="PROSITE" id="PS01124"/>
    </source>
</evidence>
<dbReference type="InterPro" id="IPR032687">
    <property type="entry name" value="AraC-type_N"/>
</dbReference>
<dbReference type="InterPro" id="IPR009057">
    <property type="entry name" value="Homeodomain-like_sf"/>
</dbReference>
<keyword evidence="7" id="KW-1185">Reference proteome</keyword>
<reference evidence="6 7" key="1">
    <citation type="submission" date="2020-07" db="EMBL/GenBank/DDBJ databases">
        <title>Genomic Encyclopedia of Type Strains, Phase IV (KMG-IV): sequencing the most valuable type-strain genomes for metagenomic binning, comparative biology and taxonomic classification.</title>
        <authorList>
            <person name="Goeker M."/>
        </authorList>
    </citation>
    <scope>NUCLEOTIDE SEQUENCE [LARGE SCALE GENOMIC DNA]</scope>
    <source>
        <strain evidence="6 7">DSM 45533</strain>
    </source>
</reference>
<gene>
    <name evidence="6" type="ORF">HNR30_007559</name>
</gene>
<evidence type="ECO:0000313" key="7">
    <source>
        <dbReference type="Proteomes" id="UP000530928"/>
    </source>
</evidence>
<dbReference type="SMART" id="SM00342">
    <property type="entry name" value="HTH_ARAC"/>
    <property type="match status" value="1"/>
</dbReference>
<dbReference type="InterPro" id="IPR018060">
    <property type="entry name" value="HTH_AraC"/>
</dbReference>
<dbReference type="SUPFAM" id="SSF46689">
    <property type="entry name" value="Homeodomain-like"/>
    <property type="match status" value="1"/>
</dbReference>
<protein>
    <submittedName>
        <fullName evidence="6">AraC-like DNA-binding protein</fullName>
    </submittedName>
</protein>
<proteinExistence type="predicted"/>
<keyword evidence="2 6" id="KW-0238">DNA-binding</keyword>